<evidence type="ECO:0000313" key="3">
    <source>
        <dbReference type="Proteomes" id="UP000757435"/>
    </source>
</evidence>
<protein>
    <recommendedName>
        <fullName evidence="1">PLL-like beta propeller domain-containing protein</fullName>
    </recommendedName>
</protein>
<reference evidence="2" key="2">
    <citation type="journal article" date="2022" name="Microbiol. Resour. Announc.">
        <title>Metagenome Sequencing to Explore Phylogenomics of Terrestrial Cyanobacteria.</title>
        <authorList>
            <person name="Ward R.D."/>
            <person name="Stajich J.E."/>
            <person name="Johansen J.R."/>
            <person name="Huntemann M."/>
            <person name="Clum A."/>
            <person name="Foster B."/>
            <person name="Foster B."/>
            <person name="Roux S."/>
            <person name="Palaniappan K."/>
            <person name="Varghese N."/>
            <person name="Mukherjee S."/>
            <person name="Reddy T.B.K."/>
            <person name="Daum C."/>
            <person name="Copeland A."/>
            <person name="Chen I.A."/>
            <person name="Ivanova N.N."/>
            <person name="Kyrpides N.C."/>
            <person name="Shapiro N."/>
            <person name="Eloe-Fadrosh E.A."/>
            <person name="Pietrasiak N."/>
        </authorList>
    </citation>
    <scope>NUCLEOTIDE SEQUENCE</scope>
    <source>
        <strain evidence="2">UHER 2000/2452</strain>
    </source>
</reference>
<proteinExistence type="predicted"/>
<dbReference type="CDD" id="cd22954">
    <property type="entry name" value="PLL_lectin"/>
    <property type="match status" value="1"/>
</dbReference>
<dbReference type="InterPro" id="IPR058502">
    <property type="entry name" value="PLL-like_beta-prop"/>
</dbReference>
<dbReference type="EMBL" id="JAHHHD010000086">
    <property type="protein sequence ID" value="MBW4662568.1"/>
    <property type="molecule type" value="Genomic_DNA"/>
</dbReference>
<dbReference type="Proteomes" id="UP000757435">
    <property type="component" value="Unassembled WGS sequence"/>
</dbReference>
<evidence type="ECO:0000313" key="2">
    <source>
        <dbReference type="EMBL" id="MBW4662568.1"/>
    </source>
</evidence>
<gene>
    <name evidence="2" type="ORF">KME15_28320</name>
</gene>
<name>A0A951QJW0_9CYAN</name>
<dbReference type="Gene3D" id="2.120.10.70">
    <property type="entry name" value="Fucose-specific lectin"/>
    <property type="match status" value="2"/>
</dbReference>
<feature type="domain" description="PLL-like beta propeller" evidence="1">
    <location>
        <begin position="330"/>
        <end position="533"/>
    </location>
</feature>
<dbReference type="AlphaFoldDB" id="A0A951QJW0"/>
<feature type="domain" description="PLL-like beta propeller" evidence="1">
    <location>
        <begin position="541"/>
        <end position="688"/>
    </location>
</feature>
<dbReference type="Pfam" id="PF26607">
    <property type="entry name" value="DUF8189"/>
    <property type="match status" value="2"/>
</dbReference>
<sequence>MGSQQFSWAVILCSFKGGQGDASIEKFVRQAFTPGAGGLVEYWRDISLGSVDISSSKVFGWVELGITRLEAGGKGRTALVNEARKAAKNAGIDVETGFFSQIAIFTHDWSRDDIDRNGPNRYDYWLDGSSDGKTVSAPPHGHSGSFLAHEMAHVHGLSHDYAADLKTAYGDPFCIMSAMNVKSFSHSTISKPFGPSLCLPHLIQKGWIDISRVYRDDGNWMTQSSGITLPLATVNDLSARANLGIKLAYSSNRGIWDYYLEFVRPISWNQGFNDSYLLVRRMFASGEGETSALLGSIKIPSEIKVSVDFVEPLGNVLFQVEQFDTDGRIVKVTAQKLKLRPAVSAISTVPGGTSLFVIGLDAQVWSQYFDPRQENPVWSGWFPLSGRASSLSAISTVPGGTSLFVIGLDGRVWSQYFDPRQESPVWSGWFPLGDNVFPQASTVSAISTVPGGTSLFVIGLDGQVWSQYFDPRQENPVWSGWFPLGGQASSLSAISTVPGGTSLFVIGLDGRVWSQYFDPRQESPVWSGWFPLGDNVFPQASTVSAISTVPGGISLFVIGLDGQVWSQYFDPRQENPVWSGWFPLGGQASSLSAISTVPGGTSLFVIGLDGRVWSQYFDPRQENPVWSGWFPLGDNVFPQTSTVSAISTVPGGTSLFVIGLDGRVWSQYFDPRQENPVWSGWFPLGDNVFPYDAVV</sequence>
<accession>A0A951QJW0</accession>
<evidence type="ECO:0000259" key="1">
    <source>
        <dbReference type="Pfam" id="PF26607"/>
    </source>
</evidence>
<organism evidence="2 3">
    <name type="scientific">Drouetiella hepatica Uher 2000/2452</name>
    <dbReference type="NCBI Taxonomy" id="904376"/>
    <lineage>
        <taxon>Bacteria</taxon>
        <taxon>Bacillati</taxon>
        <taxon>Cyanobacteriota</taxon>
        <taxon>Cyanophyceae</taxon>
        <taxon>Oculatellales</taxon>
        <taxon>Oculatellaceae</taxon>
        <taxon>Drouetiella</taxon>
    </lineage>
</organism>
<reference evidence="2" key="1">
    <citation type="submission" date="2021-05" db="EMBL/GenBank/DDBJ databases">
        <authorList>
            <person name="Pietrasiak N."/>
            <person name="Ward R."/>
            <person name="Stajich J.E."/>
            <person name="Kurbessoian T."/>
        </authorList>
    </citation>
    <scope>NUCLEOTIDE SEQUENCE</scope>
    <source>
        <strain evidence="2">UHER 2000/2452</strain>
    </source>
</reference>
<comment type="caution">
    <text evidence="2">The sequence shown here is derived from an EMBL/GenBank/DDBJ whole genome shotgun (WGS) entry which is preliminary data.</text>
</comment>
<dbReference type="SUPFAM" id="SSF89372">
    <property type="entry name" value="Fucose-specific lectin"/>
    <property type="match status" value="2"/>
</dbReference>
<dbReference type="SUPFAM" id="SSF55486">
    <property type="entry name" value="Metalloproteases ('zincins'), catalytic domain"/>
    <property type="match status" value="1"/>
</dbReference>